<feature type="compositionally biased region" description="Low complexity" evidence="1">
    <location>
        <begin position="52"/>
        <end position="62"/>
    </location>
</feature>
<dbReference type="PANTHER" id="PTHR21678:SF0">
    <property type="entry name" value="C3H1-TYPE DOMAIN-CONTAINING PROTEIN"/>
    <property type="match status" value="1"/>
</dbReference>
<dbReference type="Gene3D" id="3.30.70.330">
    <property type="match status" value="2"/>
</dbReference>
<organism evidence="2 3">
    <name type="scientific">Mycoemilia scoparia</name>
    <dbReference type="NCBI Taxonomy" id="417184"/>
    <lineage>
        <taxon>Eukaryota</taxon>
        <taxon>Fungi</taxon>
        <taxon>Fungi incertae sedis</taxon>
        <taxon>Zoopagomycota</taxon>
        <taxon>Kickxellomycotina</taxon>
        <taxon>Kickxellomycetes</taxon>
        <taxon>Kickxellales</taxon>
        <taxon>Kickxellaceae</taxon>
        <taxon>Mycoemilia</taxon>
    </lineage>
</organism>
<proteinExistence type="predicted"/>
<reference evidence="2" key="1">
    <citation type="submission" date="2022-07" db="EMBL/GenBank/DDBJ databases">
        <title>Phylogenomic reconstructions and comparative analyses of Kickxellomycotina fungi.</title>
        <authorList>
            <person name="Reynolds N.K."/>
            <person name="Stajich J.E."/>
            <person name="Barry K."/>
            <person name="Grigoriev I.V."/>
            <person name="Crous P."/>
            <person name="Smith M.E."/>
        </authorList>
    </citation>
    <scope>NUCLEOTIDE SEQUENCE</scope>
    <source>
        <strain evidence="2">NBRC 100468</strain>
    </source>
</reference>
<feature type="region of interest" description="Disordered" evidence="1">
    <location>
        <begin position="106"/>
        <end position="134"/>
    </location>
</feature>
<dbReference type="InterPro" id="IPR039884">
    <property type="entry name" value="R3HC1/R3HCL"/>
</dbReference>
<feature type="compositionally biased region" description="Basic and acidic residues" evidence="1">
    <location>
        <begin position="440"/>
        <end position="449"/>
    </location>
</feature>
<dbReference type="InterPro" id="IPR012677">
    <property type="entry name" value="Nucleotide-bd_a/b_plait_sf"/>
</dbReference>
<comment type="caution">
    <text evidence="2">The sequence shown here is derived from an EMBL/GenBank/DDBJ whole genome shotgun (WGS) entry which is preliminary data.</text>
</comment>
<feature type="compositionally biased region" description="Polar residues" evidence="1">
    <location>
        <begin position="413"/>
        <end position="426"/>
    </location>
</feature>
<dbReference type="PANTHER" id="PTHR21678">
    <property type="entry name" value="GROWTH INHIBITION AND DIFFERENTIATION RELATED PROTEIN 88"/>
    <property type="match status" value="1"/>
</dbReference>
<feature type="compositionally biased region" description="Pro residues" evidence="1">
    <location>
        <begin position="450"/>
        <end position="461"/>
    </location>
</feature>
<dbReference type="Proteomes" id="UP001150538">
    <property type="component" value="Unassembled WGS sequence"/>
</dbReference>
<evidence type="ECO:0000256" key="1">
    <source>
        <dbReference type="SAM" id="MobiDB-lite"/>
    </source>
</evidence>
<gene>
    <name evidence="2" type="ORF">H4219_001383</name>
</gene>
<feature type="region of interest" description="Disordered" evidence="1">
    <location>
        <begin position="392"/>
        <end position="461"/>
    </location>
</feature>
<keyword evidence="3" id="KW-1185">Reference proteome</keyword>
<feature type="region of interest" description="Disordered" evidence="1">
    <location>
        <begin position="259"/>
        <end position="286"/>
    </location>
</feature>
<feature type="compositionally biased region" description="Low complexity" evidence="1">
    <location>
        <begin position="120"/>
        <end position="132"/>
    </location>
</feature>
<accession>A0A9W8DRZ2</accession>
<feature type="region of interest" description="Disordered" evidence="1">
    <location>
        <begin position="41"/>
        <end position="62"/>
    </location>
</feature>
<dbReference type="EMBL" id="JANBPU010000014">
    <property type="protein sequence ID" value="KAJ1920407.1"/>
    <property type="molecule type" value="Genomic_DNA"/>
</dbReference>
<sequence length="461" mass="51835">MNPPNSNHTTPIRRKTFLQTHLPHQSSPLSQSNAAHQFLTSPTNENFDDAAGGNSSINGDSIGETGHASHCYFRDSENMPVYNVAPNKSAAQAAAANPLLVTPERNKNASQQHHQFRKLSVSSPSNISNNNNMDGGGLMAGGAFPKEYQTALRRFRSLSVTPAKKDKPEWTRDAIRKKYTPEKTIELYDFSPEFETIDLNLMLEPYQHNKCDKGGYRIKWLCDTRALALFRRQEMASKVLGDLESSKLVKVRPYQFQPGDLDMFNQRNEDRENSKPGTSSQNASAATTPKILKAAVPLEEEAVRIKYRTEVTIELYDFVTPMGTGELQQLFNDYKSEDNIVRIKWFNKSRAVAWFSNPSLVTQALNDLSSNESIRVKPYVFTPADMKYFLPDASRSPVASPTGTLSRRRTISKHSSNLGRRNTVSGASHYRYHGNNNNRNNEDYNHPDADIPPVPKLPQIN</sequence>
<protein>
    <submittedName>
        <fullName evidence="2">Uncharacterized protein</fullName>
    </submittedName>
</protein>
<dbReference type="AlphaFoldDB" id="A0A9W8DRZ2"/>
<feature type="compositionally biased region" description="Polar residues" evidence="1">
    <location>
        <begin position="275"/>
        <end position="286"/>
    </location>
</feature>
<evidence type="ECO:0000313" key="2">
    <source>
        <dbReference type="EMBL" id="KAJ1920407.1"/>
    </source>
</evidence>
<evidence type="ECO:0000313" key="3">
    <source>
        <dbReference type="Proteomes" id="UP001150538"/>
    </source>
</evidence>
<name>A0A9W8DRZ2_9FUNG</name>
<dbReference type="OrthoDB" id="5418203at2759"/>